<dbReference type="PANTHER" id="PTHR10658">
    <property type="entry name" value="PHOSPHATIDYLINOSITOL TRANSFER PROTEIN"/>
    <property type="match status" value="1"/>
</dbReference>
<dbReference type="PANTHER" id="PTHR10658:SF11">
    <property type="entry name" value="VIBRATOR, ISOFORM B"/>
    <property type="match status" value="1"/>
</dbReference>
<keyword evidence="3" id="KW-1185">Reference proteome</keyword>
<dbReference type="InterPro" id="IPR001666">
    <property type="entry name" value="PI_transfer"/>
</dbReference>
<dbReference type="AlphaFoldDB" id="A0ABD2PJY5"/>
<name>A0ABD2PJY5_9PLAT</name>
<reference evidence="2 3" key="1">
    <citation type="submission" date="2024-11" db="EMBL/GenBank/DDBJ databases">
        <title>Adaptive evolution of stress response genes in parasites aligns with host niche diversity.</title>
        <authorList>
            <person name="Hahn C."/>
            <person name="Resl P."/>
        </authorList>
    </citation>
    <scope>NUCLEOTIDE SEQUENCE [LARGE SCALE GENOMIC DNA]</scope>
    <source>
        <strain evidence="2">EGGRZ-B1_66</strain>
        <tissue evidence="2">Body</tissue>
    </source>
</reference>
<dbReference type="Proteomes" id="UP001626550">
    <property type="component" value="Unassembled WGS sequence"/>
</dbReference>
<dbReference type="InterPro" id="IPR004177">
    <property type="entry name" value="DDHD_dom"/>
</dbReference>
<evidence type="ECO:0000313" key="2">
    <source>
        <dbReference type="EMBL" id="KAL3307390.1"/>
    </source>
</evidence>
<gene>
    <name evidence="2" type="ORF">Ciccas_014096</name>
</gene>
<accession>A0ABD2PJY5</accession>
<evidence type="ECO:0000313" key="3">
    <source>
        <dbReference type="Proteomes" id="UP001626550"/>
    </source>
</evidence>
<dbReference type="EMBL" id="JBJKFK010007492">
    <property type="protein sequence ID" value="KAL3307390.1"/>
    <property type="molecule type" value="Genomic_DNA"/>
</dbReference>
<comment type="caution">
    <text evidence="2">The sequence shown here is derived from an EMBL/GenBank/DDBJ whole genome shotgun (WGS) entry which is preliminary data.</text>
</comment>
<organism evidence="2 3">
    <name type="scientific">Cichlidogyrus casuarinus</name>
    <dbReference type="NCBI Taxonomy" id="1844966"/>
    <lineage>
        <taxon>Eukaryota</taxon>
        <taxon>Metazoa</taxon>
        <taxon>Spiralia</taxon>
        <taxon>Lophotrochozoa</taxon>
        <taxon>Platyhelminthes</taxon>
        <taxon>Monogenea</taxon>
        <taxon>Monopisthocotylea</taxon>
        <taxon>Dactylogyridea</taxon>
        <taxon>Ancyrocephalidae</taxon>
        <taxon>Cichlidogyrus</taxon>
    </lineage>
</organism>
<feature type="non-terminal residue" evidence="2">
    <location>
        <position position="1"/>
    </location>
</feature>
<dbReference type="SMART" id="SM01127">
    <property type="entry name" value="DDHD"/>
    <property type="match status" value="1"/>
</dbReference>
<sequence>SLYDHLGELSCKIADVTTFKRLLGSMFQSHYPMLKNRVHVELVPCPVIVSDVLADLTKLNICIPSLACADNASWETQLIHNFVPIGSIPILISASPKFAQHVETLKQALKEAHKAFLLTPQGHGFNGPVHLVADALGSVLLLDLLLIDEESEEVNLPYQVNDVFMLGSPTGILLEYRKQLHGEAFRPRLRCEQYYNLFHQTDPGAFRIEPVLIDSFHKLPPFRLPLFERYPLGDAQPIGLLETLIHNDEALKLETSGCDSGAISFYSQERAKWWGPKRVDYSVNCPEGIKRILGCALPPIMHASYWESKDIGAFISRQVSLQIFRSMPSAGTLSLSSSTLPTVN</sequence>
<dbReference type="Pfam" id="PF02862">
    <property type="entry name" value="DDHD"/>
    <property type="match status" value="1"/>
</dbReference>
<feature type="domain" description="DDHD" evidence="1">
    <location>
        <begin position="156"/>
        <end position="321"/>
    </location>
</feature>
<protein>
    <recommendedName>
        <fullName evidence="1">DDHD domain-containing protein</fullName>
    </recommendedName>
</protein>
<proteinExistence type="predicted"/>
<evidence type="ECO:0000259" key="1">
    <source>
        <dbReference type="PROSITE" id="PS51043"/>
    </source>
</evidence>
<dbReference type="PROSITE" id="PS51043">
    <property type="entry name" value="DDHD"/>
    <property type="match status" value="1"/>
</dbReference>